<comment type="caution">
    <text evidence="2">The sequence shown here is derived from an EMBL/GenBank/DDBJ whole genome shotgun (WGS) entry which is preliminary data.</text>
</comment>
<keyword evidence="3" id="KW-1185">Reference proteome</keyword>
<evidence type="ECO:0000313" key="3">
    <source>
        <dbReference type="Proteomes" id="UP001161064"/>
    </source>
</evidence>
<reference evidence="2" key="2">
    <citation type="journal article" date="2023" name="ISME Commun">
        <title>Characterization of a bloom-associated alphaproteobacterial lineage, 'Candidatus Phycosocius': insights into freshwater algal-bacterial interactions.</title>
        <authorList>
            <person name="Tanabe Y."/>
            <person name="Yamaguchi H."/>
            <person name="Yoshida M."/>
            <person name="Kai A."/>
            <person name="Okazaki Y."/>
        </authorList>
    </citation>
    <scope>NUCLEOTIDE SEQUENCE</scope>
    <source>
        <strain evidence="2">BOTRYCO-1</strain>
    </source>
</reference>
<name>A0ABQ4PU96_9PROT</name>
<sequence>MFPHLLIFGMMCATSMLGLSVHAQAGSQKLNKADKPHQIPVAKLFPYYDLYLSLPPEDRDGFTLKYFEW</sequence>
<dbReference type="EMBL" id="BPFZ01000003">
    <property type="protein sequence ID" value="GIU66602.1"/>
    <property type="molecule type" value="Genomic_DNA"/>
</dbReference>
<proteinExistence type="predicted"/>
<feature type="chain" id="PRO_5047126391" evidence="1">
    <location>
        <begin position="26"/>
        <end position="69"/>
    </location>
</feature>
<feature type="signal peptide" evidence="1">
    <location>
        <begin position="1"/>
        <end position="25"/>
    </location>
</feature>
<protein>
    <submittedName>
        <fullName evidence="2">Uncharacterized protein</fullName>
    </submittedName>
</protein>
<reference evidence="2" key="1">
    <citation type="submission" date="2021-05" db="EMBL/GenBank/DDBJ databases">
        <authorList>
            <person name="Tanabe Y."/>
        </authorList>
    </citation>
    <scope>NUCLEOTIDE SEQUENCE</scope>
    <source>
        <strain evidence="2">BOTRYCO-1</strain>
    </source>
</reference>
<accession>A0ABQ4PU96</accession>
<organism evidence="2 3">
    <name type="scientific">Candidatus Phycosocius spiralis</name>
    <dbReference type="NCBI Taxonomy" id="2815099"/>
    <lineage>
        <taxon>Bacteria</taxon>
        <taxon>Pseudomonadati</taxon>
        <taxon>Pseudomonadota</taxon>
        <taxon>Alphaproteobacteria</taxon>
        <taxon>Caulobacterales</taxon>
        <taxon>Caulobacterales incertae sedis</taxon>
        <taxon>Candidatus Phycosocius</taxon>
    </lineage>
</organism>
<gene>
    <name evidence="2" type="ORF">PsB1_0756</name>
</gene>
<dbReference type="Proteomes" id="UP001161064">
    <property type="component" value="Unassembled WGS sequence"/>
</dbReference>
<evidence type="ECO:0000256" key="1">
    <source>
        <dbReference type="SAM" id="SignalP"/>
    </source>
</evidence>
<keyword evidence="1" id="KW-0732">Signal</keyword>
<evidence type="ECO:0000313" key="2">
    <source>
        <dbReference type="EMBL" id="GIU66602.1"/>
    </source>
</evidence>